<evidence type="ECO:0000313" key="2">
    <source>
        <dbReference type="EMBL" id="CAG9797129.1"/>
    </source>
</evidence>
<reference evidence="2" key="1">
    <citation type="submission" date="2022-01" db="EMBL/GenBank/DDBJ databases">
        <authorList>
            <person name="King R."/>
        </authorList>
    </citation>
    <scope>NUCLEOTIDE SEQUENCE</scope>
</reference>
<proteinExistence type="predicted"/>
<dbReference type="AlphaFoldDB" id="A0A9N9RIP4"/>
<protein>
    <submittedName>
        <fullName evidence="2">Uncharacterized protein</fullName>
    </submittedName>
</protein>
<sequence>MEANKFIFIILINLVIILSLGITNGYEDIHESRVVWGNVNQTRRFHTQIFRNYPPPGNLATGSGSHSSSNTIRGMRLTRLNNTDGLWTHTGGGLNHNFVSFNFSGSGLGRAYDFELELFGTAASKSLSIILVALSSFTMFIKYFMY</sequence>
<dbReference type="EMBL" id="OU895877">
    <property type="protein sequence ID" value="CAG9797129.1"/>
    <property type="molecule type" value="Genomic_DNA"/>
</dbReference>
<evidence type="ECO:0000256" key="1">
    <source>
        <dbReference type="SAM" id="Phobius"/>
    </source>
</evidence>
<name>A0A9N9RIP4_9DIPT</name>
<keyword evidence="1" id="KW-0812">Transmembrane</keyword>
<keyword evidence="1" id="KW-0472">Membrane</keyword>
<keyword evidence="3" id="KW-1185">Reference proteome</keyword>
<dbReference type="Proteomes" id="UP001153620">
    <property type="component" value="Chromosome 1"/>
</dbReference>
<gene>
    <name evidence="2" type="ORF">CHIRRI_LOCUS129</name>
</gene>
<keyword evidence="1" id="KW-1133">Transmembrane helix</keyword>
<accession>A0A9N9RIP4</accession>
<organism evidence="2 3">
    <name type="scientific">Chironomus riparius</name>
    <dbReference type="NCBI Taxonomy" id="315576"/>
    <lineage>
        <taxon>Eukaryota</taxon>
        <taxon>Metazoa</taxon>
        <taxon>Ecdysozoa</taxon>
        <taxon>Arthropoda</taxon>
        <taxon>Hexapoda</taxon>
        <taxon>Insecta</taxon>
        <taxon>Pterygota</taxon>
        <taxon>Neoptera</taxon>
        <taxon>Endopterygota</taxon>
        <taxon>Diptera</taxon>
        <taxon>Nematocera</taxon>
        <taxon>Chironomoidea</taxon>
        <taxon>Chironomidae</taxon>
        <taxon>Chironominae</taxon>
        <taxon>Chironomus</taxon>
    </lineage>
</organism>
<evidence type="ECO:0000313" key="3">
    <source>
        <dbReference type="Proteomes" id="UP001153620"/>
    </source>
</evidence>
<feature type="transmembrane region" description="Helical" evidence="1">
    <location>
        <begin position="6"/>
        <end position="26"/>
    </location>
</feature>
<feature type="transmembrane region" description="Helical" evidence="1">
    <location>
        <begin position="127"/>
        <end position="145"/>
    </location>
</feature>
<reference evidence="2" key="2">
    <citation type="submission" date="2022-10" db="EMBL/GenBank/DDBJ databases">
        <authorList>
            <consortium name="ENA_rothamsted_submissions"/>
            <consortium name="culmorum"/>
            <person name="King R."/>
        </authorList>
    </citation>
    <scope>NUCLEOTIDE SEQUENCE</scope>
</reference>